<evidence type="ECO:0000313" key="1">
    <source>
        <dbReference type="EMBL" id="CAB4154481.1"/>
    </source>
</evidence>
<reference evidence="1" key="1">
    <citation type="submission" date="2020-04" db="EMBL/GenBank/DDBJ databases">
        <authorList>
            <person name="Chiriac C."/>
            <person name="Salcher M."/>
            <person name="Ghai R."/>
            <person name="Kavagutti S V."/>
        </authorList>
    </citation>
    <scope>NUCLEOTIDE SEQUENCE</scope>
</reference>
<accession>A0A6J5NAK8</accession>
<organism evidence="1">
    <name type="scientific">uncultured Caudovirales phage</name>
    <dbReference type="NCBI Taxonomy" id="2100421"/>
    <lineage>
        <taxon>Viruses</taxon>
        <taxon>Duplodnaviria</taxon>
        <taxon>Heunggongvirae</taxon>
        <taxon>Uroviricota</taxon>
        <taxon>Caudoviricetes</taxon>
        <taxon>Peduoviridae</taxon>
        <taxon>Maltschvirus</taxon>
        <taxon>Maltschvirus maltsch</taxon>
    </lineage>
</organism>
<sequence length="68" mass="7452">MIKRAVVARFPHGLFSRVRAEAALAVGTAWGLFSPNGPGTRGPVEHPVPEPRREIVARWKPREAGALR</sequence>
<name>A0A6J5NAK8_9CAUD</name>
<dbReference type="EMBL" id="LR796623">
    <property type="protein sequence ID" value="CAB4154481.1"/>
    <property type="molecule type" value="Genomic_DNA"/>
</dbReference>
<gene>
    <name evidence="1" type="ORF">UFOVP650_9</name>
</gene>
<protein>
    <submittedName>
        <fullName evidence="1">Uncharacterized protein</fullName>
    </submittedName>
</protein>
<proteinExistence type="predicted"/>